<sequence length="167" mass="19320">MHKIGSKHCATFRKTMLHNVFVRRFVFLALLASFALPTSIFAQGDPIFRAPDTLEGVKEDVLNIGDKVLQAIPRIIGRIWSEQVLPAWRKMGNWAKEEIWEKRVSPALQTIGDRIKELLGREVEKRTESAQESLEEQGEELTGELREQTERAKQSIWERFKALFQMD</sequence>
<proteinExistence type="predicted"/>
<evidence type="ECO:0000313" key="4">
    <source>
        <dbReference type="Proteomes" id="UP000034462"/>
    </source>
</evidence>
<accession>A0A837IQU6</accession>
<comment type="caution">
    <text evidence="3">The sequence shown here is derived from an EMBL/GenBank/DDBJ whole genome shotgun (WGS) entry which is preliminary data.</text>
</comment>
<reference evidence="3 4" key="1">
    <citation type="journal article" date="2015" name="Nature">
        <title>rRNA introns, odd ribosomes, and small enigmatic genomes across a large radiation of phyla.</title>
        <authorList>
            <person name="Brown C.T."/>
            <person name="Hug L.A."/>
            <person name="Thomas B.C."/>
            <person name="Sharon I."/>
            <person name="Castelle C.J."/>
            <person name="Singh A."/>
            <person name="Wilkins M.J."/>
            <person name="Williams K.H."/>
            <person name="Banfield J.F."/>
        </authorList>
    </citation>
    <scope>NUCLEOTIDE SEQUENCE [LARGE SCALE GENOMIC DNA]</scope>
</reference>
<organism evidence="3 4">
    <name type="scientific">Candidatus Yanofskybacteria bacterium GW2011_GWC1_48_11</name>
    <dbReference type="NCBI Taxonomy" id="1619027"/>
    <lineage>
        <taxon>Bacteria</taxon>
        <taxon>Candidatus Yanofskyibacteriota</taxon>
    </lineage>
</organism>
<feature type="compositionally biased region" description="Acidic residues" evidence="1">
    <location>
        <begin position="133"/>
        <end position="142"/>
    </location>
</feature>
<dbReference type="AlphaFoldDB" id="A0A837IQU6"/>
<feature type="signal peptide" evidence="2">
    <location>
        <begin position="1"/>
        <end position="42"/>
    </location>
</feature>
<gene>
    <name evidence="3" type="ORF">UY25_C0002G0057</name>
</gene>
<dbReference type="EMBL" id="LCPH01000002">
    <property type="protein sequence ID" value="KKU93333.1"/>
    <property type="molecule type" value="Genomic_DNA"/>
</dbReference>
<name>A0A837IQU6_9BACT</name>
<evidence type="ECO:0000256" key="2">
    <source>
        <dbReference type="SAM" id="SignalP"/>
    </source>
</evidence>
<feature type="chain" id="PRO_5032578557" description="DUF5667 domain-containing protein" evidence="2">
    <location>
        <begin position="43"/>
        <end position="167"/>
    </location>
</feature>
<feature type="region of interest" description="Disordered" evidence="1">
    <location>
        <begin position="127"/>
        <end position="147"/>
    </location>
</feature>
<evidence type="ECO:0000313" key="3">
    <source>
        <dbReference type="EMBL" id="KKU93333.1"/>
    </source>
</evidence>
<evidence type="ECO:0008006" key="5">
    <source>
        <dbReference type="Google" id="ProtNLM"/>
    </source>
</evidence>
<evidence type="ECO:0000256" key="1">
    <source>
        <dbReference type="SAM" id="MobiDB-lite"/>
    </source>
</evidence>
<keyword evidence="2" id="KW-0732">Signal</keyword>
<protein>
    <recommendedName>
        <fullName evidence="5">DUF5667 domain-containing protein</fullName>
    </recommendedName>
</protein>
<dbReference type="Proteomes" id="UP000034462">
    <property type="component" value="Unassembled WGS sequence"/>
</dbReference>